<evidence type="ECO:0000256" key="7">
    <source>
        <dbReference type="SAM" id="SignalP"/>
    </source>
</evidence>
<feature type="signal peptide" evidence="7">
    <location>
        <begin position="1"/>
        <end position="21"/>
    </location>
</feature>
<accession>A0A6A7N094</accession>
<dbReference type="SUPFAM" id="SSF54534">
    <property type="entry name" value="FKBP-like"/>
    <property type="match status" value="2"/>
</dbReference>
<feature type="chain" id="PRO_5025462986" description="Peptidyl-prolyl cis-trans isomerase" evidence="7">
    <location>
        <begin position="22"/>
        <end position="287"/>
    </location>
</feature>
<proteinExistence type="inferred from homology"/>
<feature type="domain" description="PPIase FKBP-type" evidence="8">
    <location>
        <begin position="189"/>
        <end position="287"/>
    </location>
</feature>
<evidence type="ECO:0000256" key="1">
    <source>
        <dbReference type="ARBA" id="ARBA00000971"/>
    </source>
</evidence>
<evidence type="ECO:0000313" key="10">
    <source>
        <dbReference type="Proteomes" id="UP000440498"/>
    </source>
</evidence>
<dbReference type="PROSITE" id="PS51257">
    <property type="entry name" value="PROKAR_LIPOPROTEIN"/>
    <property type="match status" value="1"/>
</dbReference>
<evidence type="ECO:0000313" key="9">
    <source>
        <dbReference type="EMBL" id="MQA38446.1"/>
    </source>
</evidence>
<dbReference type="GO" id="GO:0003755">
    <property type="term" value="F:peptidyl-prolyl cis-trans isomerase activity"/>
    <property type="evidence" value="ECO:0007669"/>
    <property type="project" value="UniProtKB-UniRule"/>
</dbReference>
<dbReference type="PANTHER" id="PTHR43811:SF19">
    <property type="entry name" value="39 KDA FK506-BINDING NUCLEAR PROTEIN"/>
    <property type="match status" value="1"/>
</dbReference>
<dbReference type="RefSeq" id="WP_152837819.1">
    <property type="nucleotide sequence ID" value="NZ_WHUG01000003.1"/>
</dbReference>
<dbReference type="Gene3D" id="3.10.50.40">
    <property type="match status" value="2"/>
</dbReference>
<reference evidence="9 10" key="1">
    <citation type="submission" date="2019-10" db="EMBL/GenBank/DDBJ databases">
        <title>Two novel species isolated from a subtropical stream in China.</title>
        <authorList>
            <person name="Lu H."/>
        </authorList>
    </citation>
    <scope>NUCLEOTIDE SEQUENCE [LARGE SCALE GENOMIC DNA]</scope>
    <source>
        <strain evidence="9 10">FT29W</strain>
    </source>
</reference>
<comment type="caution">
    <text evidence="9">The sequence shown here is derived from an EMBL/GenBank/DDBJ whole genome shotgun (WGS) entry which is preliminary data.</text>
</comment>
<dbReference type="InterPro" id="IPR046357">
    <property type="entry name" value="PPIase_dom_sf"/>
</dbReference>
<dbReference type="PANTHER" id="PTHR43811">
    <property type="entry name" value="FKBP-TYPE PEPTIDYL-PROLYL CIS-TRANS ISOMERASE FKPA"/>
    <property type="match status" value="1"/>
</dbReference>
<sequence length="287" mass="29371">MKSMFQFIAAVVCAAALTACGGGSKAPTTEVKPQPAFLVTETQAGTGTQAAAGDLVVINFVGYLYDSSKPGSKGDKVESSVDTGKPAAPFVVGVGTVITGWDQTIVGMKVGAKRTAILPSNLAYGTNARPAPTTNPFGYKDIPADSALVYDIELVNVIKASPPPVSVPPPTTLQITDTLIGTGATVAAGQTITVNYTLYLYDGTRADVHGTKVQTTIGDVPAVLPLVEATATADGVIAGWVQGIPGMKVGGKRTLIVPPDLGYKAVVKNGIPANSTLVFDIELLGIK</sequence>
<keyword evidence="3 5" id="KW-0697">Rotamase</keyword>
<evidence type="ECO:0000256" key="4">
    <source>
        <dbReference type="ARBA" id="ARBA00023235"/>
    </source>
</evidence>
<dbReference type="EC" id="5.2.1.8" evidence="6"/>
<gene>
    <name evidence="9" type="ORF">GEV02_09820</name>
</gene>
<dbReference type="Pfam" id="PF00254">
    <property type="entry name" value="FKBP_C"/>
    <property type="match status" value="2"/>
</dbReference>
<organism evidence="9 10">
    <name type="scientific">Rugamonas aquatica</name>
    <dbReference type="NCBI Taxonomy" id="2743357"/>
    <lineage>
        <taxon>Bacteria</taxon>
        <taxon>Pseudomonadati</taxon>
        <taxon>Pseudomonadota</taxon>
        <taxon>Betaproteobacteria</taxon>
        <taxon>Burkholderiales</taxon>
        <taxon>Oxalobacteraceae</taxon>
        <taxon>Telluria group</taxon>
        <taxon>Rugamonas</taxon>
    </lineage>
</organism>
<comment type="similarity">
    <text evidence="2 6">Belongs to the FKBP-type PPIase family.</text>
</comment>
<protein>
    <recommendedName>
        <fullName evidence="6">Peptidyl-prolyl cis-trans isomerase</fullName>
        <ecNumber evidence="6">5.2.1.8</ecNumber>
    </recommendedName>
</protein>
<evidence type="ECO:0000256" key="5">
    <source>
        <dbReference type="PROSITE-ProRule" id="PRU00277"/>
    </source>
</evidence>
<name>A0A6A7N094_9BURK</name>
<dbReference type="PROSITE" id="PS50059">
    <property type="entry name" value="FKBP_PPIASE"/>
    <property type="match status" value="2"/>
</dbReference>
<comment type="catalytic activity">
    <reaction evidence="1 5 6">
        <text>[protein]-peptidylproline (omega=180) = [protein]-peptidylproline (omega=0)</text>
        <dbReference type="Rhea" id="RHEA:16237"/>
        <dbReference type="Rhea" id="RHEA-COMP:10747"/>
        <dbReference type="Rhea" id="RHEA-COMP:10748"/>
        <dbReference type="ChEBI" id="CHEBI:83833"/>
        <dbReference type="ChEBI" id="CHEBI:83834"/>
        <dbReference type="EC" id="5.2.1.8"/>
    </reaction>
</comment>
<dbReference type="AlphaFoldDB" id="A0A6A7N094"/>
<keyword evidence="10" id="KW-1185">Reference proteome</keyword>
<feature type="domain" description="PPIase FKBP-type" evidence="8">
    <location>
        <begin position="53"/>
        <end position="158"/>
    </location>
</feature>
<evidence type="ECO:0000256" key="2">
    <source>
        <dbReference type="ARBA" id="ARBA00006577"/>
    </source>
</evidence>
<keyword evidence="4 5" id="KW-0413">Isomerase</keyword>
<keyword evidence="7" id="KW-0732">Signal</keyword>
<dbReference type="InterPro" id="IPR001179">
    <property type="entry name" value="PPIase_FKBP_dom"/>
</dbReference>
<evidence type="ECO:0000256" key="3">
    <source>
        <dbReference type="ARBA" id="ARBA00023110"/>
    </source>
</evidence>
<dbReference type="Proteomes" id="UP000440498">
    <property type="component" value="Unassembled WGS sequence"/>
</dbReference>
<evidence type="ECO:0000256" key="6">
    <source>
        <dbReference type="RuleBase" id="RU003915"/>
    </source>
</evidence>
<dbReference type="EMBL" id="WHUG01000003">
    <property type="protein sequence ID" value="MQA38446.1"/>
    <property type="molecule type" value="Genomic_DNA"/>
</dbReference>
<evidence type="ECO:0000259" key="8">
    <source>
        <dbReference type="PROSITE" id="PS50059"/>
    </source>
</evidence>